<accession>A0A0E0MTD0</accession>
<evidence type="ECO:0000313" key="2">
    <source>
        <dbReference type="Proteomes" id="UP000008022"/>
    </source>
</evidence>
<dbReference type="HOGENOM" id="CLU_2458673_0_0_1"/>
<dbReference type="Proteomes" id="UP000008022">
    <property type="component" value="Unassembled WGS sequence"/>
</dbReference>
<keyword evidence="2" id="KW-1185">Reference proteome</keyword>
<protein>
    <submittedName>
        <fullName evidence="1">Uncharacterized protein</fullName>
    </submittedName>
</protein>
<dbReference type="AlphaFoldDB" id="A0A0E0MTD0"/>
<sequence length="89" mass="10342">MNRRFLHVLVKSFGNHPCPYSLHSINASSFLSIHRRQDRSMDHQEIKPYPKSSTTQSPIYIATYAYDTSSYSKLIKLINYTDMHVHVAV</sequence>
<reference evidence="2" key="1">
    <citation type="submission" date="2013-06" db="EMBL/GenBank/DDBJ databases">
        <authorList>
            <person name="Zhao Q."/>
        </authorList>
    </citation>
    <scope>NUCLEOTIDE SEQUENCE</scope>
    <source>
        <strain evidence="2">cv. W1943</strain>
    </source>
</reference>
<organism evidence="1 2">
    <name type="scientific">Oryza rufipogon</name>
    <name type="common">Brownbeard rice</name>
    <name type="synonym">Asian wild rice</name>
    <dbReference type="NCBI Taxonomy" id="4529"/>
    <lineage>
        <taxon>Eukaryota</taxon>
        <taxon>Viridiplantae</taxon>
        <taxon>Streptophyta</taxon>
        <taxon>Embryophyta</taxon>
        <taxon>Tracheophyta</taxon>
        <taxon>Spermatophyta</taxon>
        <taxon>Magnoliopsida</taxon>
        <taxon>Liliopsida</taxon>
        <taxon>Poales</taxon>
        <taxon>Poaceae</taxon>
        <taxon>BOP clade</taxon>
        <taxon>Oryzoideae</taxon>
        <taxon>Oryzeae</taxon>
        <taxon>Oryzinae</taxon>
        <taxon>Oryza</taxon>
    </lineage>
</organism>
<dbReference type="Gramene" id="ORUFI01G08760.1">
    <property type="protein sequence ID" value="ORUFI01G08760.1"/>
    <property type="gene ID" value="ORUFI01G08760"/>
</dbReference>
<reference evidence="1" key="2">
    <citation type="submission" date="2015-06" db="UniProtKB">
        <authorList>
            <consortium name="EnsemblPlants"/>
        </authorList>
    </citation>
    <scope>IDENTIFICATION</scope>
</reference>
<name>A0A0E0MTD0_ORYRU</name>
<proteinExistence type="predicted"/>
<dbReference type="EnsemblPlants" id="ORUFI01G08760.1">
    <property type="protein sequence ID" value="ORUFI01G08760.1"/>
    <property type="gene ID" value="ORUFI01G08760"/>
</dbReference>
<evidence type="ECO:0000313" key="1">
    <source>
        <dbReference type="EnsemblPlants" id="ORUFI01G08760.1"/>
    </source>
</evidence>